<evidence type="ECO:0000313" key="2">
    <source>
        <dbReference type="Proteomes" id="UP001314170"/>
    </source>
</evidence>
<comment type="caution">
    <text evidence="1">The sequence shown here is derived from an EMBL/GenBank/DDBJ whole genome shotgun (WGS) entry which is preliminary data.</text>
</comment>
<dbReference type="Proteomes" id="UP001314170">
    <property type="component" value="Unassembled WGS sequence"/>
</dbReference>
<keyword evidence="2" id="KW-1185">Reference proteome</keyword>
<proteinExistence type="predicted"/>
<name>A0AAV1SRC0_9ROSI</name>
<accession>A0AAV1SRC0</accession>
<gene>
    <name evidence="1" type="ORF">DCAF_LOCUS26553</name>
</gene>
<sequence>MATMMTISRLRKLERAVAVLLQPPLPWTMSPVTMTGTLRGNPLEVVEMEELQNKRRA</sequence>
<reference evidence="1 2" key="1">
    <citation type="submission" date="2024-01" db="EMBL/GenBank/DDBJ databases">
        <authorList>
            <person name="Waweru B."/>
        </authorList>
    </citation>
    <scope>NUCLEOTIDE SEQUENCE [LARGE SCALE GENOMIC DNA]</scope>
</reference>
<organism evidence="1 2">
    <name type="scientific">Dovyalis caffra</name>
    <dbReference type="NCBI Taxonomy" id="77055"/>
    <lineage>
        <taxon>Eukaryota</taxon>
        <taxon>Viridiplantae</taxon>
        <taxon>Streptophyta</taxon>
        <taxon>Embryophyta</taxon>
        <taxon>Tracheophyta</taxon>
        <taxon>Spermatophyta</taxon>
        <taxon>Magnoliopsida</taxon>
        <taxon>eudicotyledons</taxon>
        <taxon>Gunneridae</taxon>
        <taxon>Pentapetalae</taxon>
        <taxon>rosids</taxon>
        <taxon>fabids</taxon>
        <taxon>Malpighiales</taxon>
        <taxon>Salicaceae</taxon>
        <taxon>Flacourtieae</taxon>
        <taxon>Dovyalis</taxon>
    </lineage>
</organism>
<evidence type="ECO:0000313" key="1">
    <source>
        <dbReference type="EMBL" id="CAK7356282.1"/>
    </source>
</evidence>
<dbReference type="AlphaFoldDB" id="A0AAV1SRC0"/>
<protein>
    <submittedName>
        <fullName evidence="1">Uncharacterized protein</fullName>
    </submittedName>
</protein>
<dbReference type="EMBL" id="CAWUPB010001197">
    <property type="protein sequence ID" value="CAK7356282.1"/>
    <property type="molecule type" value="Genomic_DNA"/>
</dbReference>